<evidence type="ECO:0000256" key="1">
    <source>
        <dbReference type="SAM" id="SignalP"/>
    </source>
</evidence>
<accession>A0A0D0D6L7</accession>
<evidence type="ECO:0000313" key="3">
    <source>
        <dbReference type="EMBL" id="KIK79321.1"/>
    </source>
</evidence>
<dbReference type="Pfam" id="PF05699">
    <property type="entry name" value="Dimer_Tnp_hAT"/>
    <property type="match status" value="1"/>
</dbReference>
<proteinExistence type="predicted"/>
<dbReference type="InParanoid" id="A0A0D0D6L7"/>
<evidence type="ECO:0000259" key="2">
    <source>
        <dbReference type="Pfam" id="PF05699"/>
    </source>
</evidence>
<feature type="chain" id="PRO_5002225663" evidence="1">
    <location>
        <begin position="19"/>
        <end position="74"/>
    </location>
</feature>
<keyword evidence="1" id="KW-0732">Signal</keyword>
<dbReference type="SUPFAM" id="SSF53098">
    <property type="entry name" value="Ribonuclease H-like"/>
    <property type="match status" value="1"/>
</dbReference>
<dbReference type="Proteomes" id="UP000054538">
    <property type="component" value="Unassembled WGS sequence"/>
</dbReference>
<dbReference type="GO" id="GO:0046983">
    <property type="term" value="F:protein dimerization activity"/>
    <property type="evidence" value="ECO:0007669"/>
    <property type="project" value="InterPro"/>
</dbReference>
<gene>
    <name evidence="3" type="ORF">PAXRUDRAFT_161578</name>
</gene>
<dbReference type="InterPro" id="IPR012337">
    <property type="entry name" value="RNaseH-like_sf"/>
</dbReference>
<protein>
    <submittedName>
        <fullName evidence="3">Unplaced genomic scaffold scaffold_1488, whole genome shotgun sequence</fullName>
    </submittedName>
</protein>
<dbReference type="AlphaFoldDB" id="A0A0D0D6L7"/>
<reference evidence="4" key="2">
    <citation type="submission" date="2015-01" db="EMBL/GenBank/DDBJ databases">
        <title>Evolutionary Origins and Diversification of the Mycorrhizal Mutualists.</title>
        <authorList>
            <consortium name="DOE Joint Genome Institute"/>
            <consortium name="Mycorrhizal Genomics Consortium"/>
            <person name="Kohler A."/>
            <person name="Kuo A."/>
            <person name="Nagy L.G."/>
            <person name="Floudas D."/>
            <person name="Copeland A."/>
            <person name="Barry K.W."/>
            <person name="Cichocki N."/>
            <person name="Veneault-Fourrey C."/>
            <person name="LaButti K."/>
            <person name="Lindquist E.A."/>
            <person name="Lipzen A."/>
            <person name="Lundell T."/>
            <person name="Morin E."/>
            <person name="Murat C."/>
            <person name="Riley R."/>
            <person name="Ohm R."/>
            <person name="Sun H."/>
            <person name="Tunlid A."/>
            <person name="Henrissat B."/>
            <person name="Grigoriev I.V."/>
            <person name="Hibbett D.S."/>
            <person name="Martin F."/>
        </authorList>
    </citation>
    <scope>NUCLEOTIDE SEQUENCE [LARGE SCALE GENOMIC DNA]</scope>
    <source>
        <strain evidence="4">Ve08.2h10</strain>
    </source>
</reference>
<dbReference type="HOGENOM" id="CLU_009123_15_4_1"/>
<dbReference type="EMBL" id="KN826310">
    <property type="protein sequence ID" value="KIK79321.1"/>
    <property type="molecule type" value="Genomic_DNA"/>
</dbReference>
<dbReference type="InterPro" id="IPR008906">
    <property type="entry name" value="HATC_C_dom"/>
</dbReference>
<organism evidence="3 4">
    <name type="scientific">Paxillus rubicundulus Ve08.2h10</name>
    <dbReference type="NCBI Taxonomy" id="930991"/>
    <lineage>
        <taxon>Eukaryota</taxon>
        <taxon>Fungi</taxon>
        <taxon>Dikarya</taxon>
        <taxon>Basidiomycota</taxon>
        <taxon>Agaricomycotina</taxon>
        <taxon>Agaricomycetes</taxon>
        <taxon>Agaricomycetidae</taxon>
        <taxon>Boletales</taxon>
        <taxon>Paxilineae</taxon>
        <taxon>Paxillaceae</taxon>
        <taxon>Paxillus</taxon>
    </lineage>
</organism>
<feature type="non-terminal residue" evidence="3">
    <location>
        <position position="1"/>
    </location>
</feature>
<feature type="domain" description="HAT C-terminal dimerisation" evidence="2">
    <location>
        <begin position="1"/>
        <end position="52"/>
    </location>
</feature>
<sequence length="74" mass="8487">FPLLYHIALDMLPAQASAVPCEQVFSSGKDTDTEQCSNLSPDMMEILQILKYQFHNDRISFENNWLTVAFCDML</sequence>
<evidence type="ECO:0000313" key="4">
    <source>
        <dbReference type="Proteomes" id="UP000054538"/>
    </source>
</evidence>
<name>A0A0D0D6L7_9AGAM</name>
<dbReference type="OrthoDB" id="3241084at2759"/>
<keyword evidence="4" id="KW-1185">Reference proteome</keyword>
<reference evidence="3 4" key="1">
    <citation type="submission" date="2014-04" db="EMBL/GenBank/DDBJ databases">
        <authorList>
            <consortium name="DOE Joint Genome Institute"/>
            <person name="Kuo A."/>
            <person name="Kohler A."/>
            <person name="Jargeat P."/>
            <person name="Nagy L.G."/>
            <person name="Floudas D."/>
            <person name="Copeland A."/>
            <person name="Barry K.W."/>
            <person name="Cichocki N."/>
            <person name="Veneault-Fourrey C."/>
            <person name="LaButti K."/>
            <person name="Lindquist E.A."/>
            <person name="Lipzen A."/>
            <person name="Lundell T."/>
            <person name="Morin E."/>
            <person name="Murat C."/>
            <person name="Sun H."/>
            <person name="Tunlid A."/>
            <person name="Henrissat B."/>
            <person name="Grigoriev I.V."/>
            <person name="Hibbett D.S."/>
            <person name="Martin F."/>
            <person name="Nordberg H.P."/>
            <person name="Cantor M.N."/>
            <person name="Hua S.X."/>
        </authorList>
    </citation>
    <scope>NUCLEOTIDE SEQUENCE [LARGE SCALE GENOMIC DNA]</scope>
    <source>
        <strain evidence="3 4">Ve08.2h10</strain>
    </source>
</reference>
<feature type="signal peptide" evidence="1">
    <location>
        <begin position="1"/>
        <end position="18"/>
    </location>
</feature>